<dbReference type="Pfam" id="PF00664">
    <property type="entry name" value="ABC_membrane"/>
    <property type="match status" value="1"/>
</dbReference>
<evidence type="ECO:0000256" key="3">
    <source>
        <dbReference type="ARBA" id="ARBA00022475"/>
    </source>
</evidence>
<dbReference type="OrthoDB" id="2328604at2"/>
<dbReference type="InterPro" id="IPR011527">
    <property type="entry name" value="ABC1_TM_dom"/>
</dbReference>
<name>A0A1H3PB97_9FIRM</name>
<evidence type="ECO:0000256" key="7">
    <source>
        <dbReference type="ARBA" id="ARBA00022989"/>
    </source>
</evidence>
<keyword evidence="2" id="KW-0813">Transport</keyword>
<evidence type="ECO:0000256" key="6">
    <source>
        <dbReference type="ARBA" id="ARBA00022840"/>
    </source>
</evidence>
<dbReference type="PROSITE" id="PS50893">
    <property type="entry name" value="ABC_TRANSPORTER_2"/>
    <property type="match status" value="1"/>
</dbReference>
<evidence type="ECO:0000256" key="1">
    <source>
        <dbReference type="ARBA" id="ARBA00004651"/>
    </source>
</evidence>
<evidence type="ECO:0000259" key="10">
    <source>
        <dbReference type="PROSITE" id="PS50893"/>
    </source>
</evidence>
<dbReference type="FunFam" id="3.40.50.300:FF:000221">
    <property type="entry name" value="Multidrug ABC transporter ATP-binding protein"/>
    <property type="match status" value="1"/>
</dbReference>
<dbReference type="Gene3D" id="3.40.50.300">
    <property type="entry name" value="P-loop containing nucleotide triphosphate hydrolases"/>
    <property type="match status" value="1"/>
</dbReference>
<evidence type="ECO:0000259" key="11">
    <source>
        <dbReference type="PROSITE" id="PS50929"/>
    </source>
</evidence>
<keyword evidence="5" id="KW-0547">Nucleotide-binding</keyword>
<keyword evidence="13" id="KW-1185">Reference proteome</keyword>
<dbReference type="EMBL" id="FNPV01000006">
    <property type="protein sequence ID" value="SDY98422.1"/>
    <property type="molecule type" value="Genomic_DNA"/>
</dbReference>
<dbReference type="InterPro" id="IPR003439">
    <property type="entry name" value="ABC_transporter-like_ATP-bd"/>
</dbReference>
<dbReference type="PANTHER" id="PTHR24221">
    <property type="entry name" value="ATP-BINDING CASSETTE SUB-FAMILY B"/>
    <property type="match status" value="1"/>
</dbReference>
<dbReference type="STRING" id="159292.SAMN05192546_106119"/>
<dbReference type="PROSITE" id="PS50929">
    <property type="entry name" value="ABC_TM1F"/>
    <property type="match status" value="1"/>
</dbReference>
<keyword evidence="4 9" id="KW-0812">Transmembrane</keyword>
<evidence type="ECO:0000256" key="9">
    <source>
        <dbReference type="SAM" id="Phobius"/>
    </source>
</evidence>
<gene>
    <name evidence="12" type="ORF">SAMN05192546_106119</name>
</gene>
<evidence type="ECO:0000313" key="12">
    <source>
        <dbReference type="EMBL" id="SDY98422.1"/>
    </source>
</evidence>
<sequence length="612" mass="69135">MRECRSLKPISTEKRNFIQKLYDILTPKERLHAVFLFFLSLVTAFAQAFGVFSVFPFINVVMDPAVIHSNEWLLWAYEKGNFADENAFMMFLGIVVFIAIFFSSIISALTIWAKMRYVMRRNHDISRRLLTTYLSRSYAFFLQKNTSELAQTILAEVKQLTDQYLIGLFEIVINTMIFISIIVMLLWVDTLVTLGAVVFLGGTYVLLNMFIRDGLKKKGAGRVESNQGRYKIASEALDSIKTTKVMGVENYFIREYSKYSKKYAQYNTYYKVAGKIPHYLIESIAFGGIVFFIVFQLGRGNDVITLIPLISLFALAGKRILPALQKLYGGVVQVHFNQAILDKLHLDLVVAEEQTDELEGENKEAISFTRKIRFQDVLFTYEGASEKVLKGINLEIEKNAMIGFVGTTGSGKTTLIDLLMGLMTPDSGQITIDGTPLSKSTVKSWQKRIGYVPQDIYLSDDTICNNIAFGVKKDDIDEERVRRAAQLAAIHTFIESELPEQYSTEIGERGVRLSGGQRQRIGLARALYRNPDVLVLDEATSALDGATEEAVLKDIGKEAGSRTVIMIAHRLTTLINCDQIFVLEGGELIGQGTYEELMQSNERFRQMARMEK</sequence>
<dbReference type="GO" id="GO:0005886">
    <property type="term" value="C:plasma membrane"/>
    <property type="evidence" value="ECO:0007669"/>
    <property type="project" value="UniProtKB-SubCell"/>
</dbReference>
<evidence type="ECO:0000313" key="13">
    <source>
        <dbReference type="Proteomes" id="UP000199230"/>
    </source>
</evidence>
<dbReference type="AlphaFoldDB" id="A0A1H3PB97"/>
<feature type="transmembrane region" description="Helical" evidence="9">
    <location>
        <begin position="194"/>
        <end position="211"/>
    </location>
</feature>
<dbReference type="Pfam" id="PF00005">
    <property type="entry name" value="ABC_tran"/>
    <property type="match status" value="1"/>
</dbReference>
<evidence type="ECO:0000256" key="8">
    <source>
        <dbReference type="ARBA" id="ARBA00023136"/>
    </source>
</evidence>
<proteinExistence type="predicted"/>
<feature type="transmembrane region" description="Helical" evidence="9">
    <location>
        <begin position="279"/>
        <end position="297"/>
    </location>
</feature>
<feature type="domain" description="ABC transporter" evidence="10">
    <location>
        <begin position="372"/>
        <end position="610"/>
    </location>
</feature>
<dbReference type="PROSITE" id="PS00211">
    <property type="entry name" value="ABC_TRANSPORTER_1"/>
    <property type="match status" value="1"/>
</dbReference>
<evidence type="ECO:0000256" key="5">
    <source>
        <dbReference type="ARBA" id="ARBA00022741"/>
    </source>
</evidence>
<dbReference type="GO" id="GO:0034040">
    <property type="term" value="F:ATPase-coupled lipid transmembrane transporter activity"/>
    <property type="evidence" value="ECO:0007669"/>
    <property type="project" value="TreeGrafter"/>
</dbReference>
<feature type="transmembrane region" description="Helical" evidence="9">
    <location>
        <begin position="164"/>
        <end position="188"/>
    </location>
</feature>
<dbReference type="GO" id="GO:0005524">
    <property type="term" value="F:ATP binding"/>
    <property type="evidence" value="ECO:0007669"/>
    <property type="project" value="UniProtKB-KW"/>
</dbReference>
<dbReference type="RefSeq" id="WP_093313851.1">
    <property type="nucleotide sequence ID" value="NZ_FNPV01000006.1"/>
</dbReference>
<dbReference type="Proteomes" id="UP000199230">
    <property type="component" value="Unassembled WGS sequence"/>
</dbReference>
<dbReference type="InterPro" id="IPR036640">
    <property type="entry name" value="ABC1_TM_sf"/>
</dbReference>
<dbReference type="InterPro" id="IPR017871">
    <property type="entry name" value="ABC_transporter-like_CS"/>
</dbReference>
<evidence type="ECO:0000256" key="4">
    <source>
        <dbReference type="ARBA" id="ARBA00022692"/>
    </source>
</evidence>
<feature type="transmembrane region" description="Helical" evidence="9">
    <location>
        <begin position="34"/>
        <end position="58"/>
    </location>
</feature>
<evidence type="ECO:0000256" key="2">
    <source>
        <dbReference type="ARBA" id="ARBA00022448"/>
    </source>
</evidence>
<dbReference type="Gene3D" id="1.20.1560.10">
    <property type="entry name" value="ABC transporter type 1, transmembrane domain"/>
    <property type="match status" value="1"/>
</dbReference>
<dbReference type="SMART" id="SM00382">
    <property type="entry name" value="AAA"/>
    <property type="match status" value="1"/>
</dbReference>
<dbReference type="GO" id="GO:0140359">
    <property type="term" value="F:ABC-type transporter activity"/>
    <property type="evidence" value="ECO:0007669"/>
    <property type="project" value="InterPro"/>
</dbReference>
<dbReference type="InterPro" id="IPR039421">
    <property type="entry name" value="Type_1_exporter"/>
</dbReference>
<dbReference type="InterPro" id="IPR027417">
    <property type="entry name" value="P-loop_NTPase"/>
</dbReference>
<dbReference type="PANTHER" id="PTHR24221:SF654">
    <property type="entry name" value="ATP-BINDING CASSETTE SUB-FAMILY B MEMBER 6"/>
    <property type="match status" value="1"/>
</dbReference>
<comment type="subcellular location">
    <subcellularLocation>
        <location evidence="1">Cell membrane</location>
        <topology evidence="1">Multi-pass membrane protein</topology>
    </subcellularLocation>
</comment>
<accession>A0A1H3PB97</accession>
<reference evidence="12 13" key="1">
    <citation type="submission" date="2016-10" db="EMBL/GenBank/DDBJ databases">
        <authorList>
            <person name="de Groot N.N."/>
        </authorList>
    </citation>
    <scope>NUCLEOTIDE SEQUENCE [LARGE SCALE GENOMIC DNA]</scope>
    <source>
        <strain evidence="12 13">APO</strain>
    </source>
</reference>
<dbReference type="SUPFAM" id="SSF90123">
    <property type="entry name" value="ABC transporter transmembrane region"/>
    <property type="match status" value="1"/>
</dbReference>
<keyword evidence="7 9" id="KW-1133">Transmembrane helix</keyword>
<protein>
    <submittedName>
        <fullName evidence="12">ATP-binding cassette, subfamily C</fullName>
    </submittedName>
</protein>
<keyword evidence="6 12" id="KW-0067">ATP-binding</keyword>
<feature type="transmembrane region" description="Helical" evidence="9">
    <location>
        <begin position="87"/>
        <end position="113"/>
    </location>
</feature>
<keyword evidence="8 9" id="KW-0472">Membrane</keyword>
<dbReference type="GO" id="GO:0016887">
    <property type="term" value="F:ATP hydrolysis activity"/>
    <property type="evidence" value="ECO:0007669"/>
    <property type="project" value="InterPro"/>
</dbReference>
<keyword evidence="3" id="KW-1003">Cell membrane</keyword>
<dbReference type="SUPFAM" id="SSF52540">
    <property type="entry name" value="P-loop containing nucleoside triphosphate hydrolases"/>
    <property type="match status" value="1"/>
</dbReference>
<feature type="domain" description="ABC transmembrane type-1" evidence="11">
    <location>
        <begin position="34"/>
        <end position="317"/>
    </location>
</feature>
<dbReference type="InterPro" id="IPR003593">
    <property type="entry name" value="AAA+_ATPase"/>
</dbReference>
<organism evidence="12 13">
    <name type="scientific">Tindallia californiensis</name>
    <dbReference type="NCBI Taxonomy" id="159292"/>
    <lineage>
        <taxon>Bacteria</taxon>
        <taxon>Bacillati</taxon>
        <taxon>Bacillota</taxon>
        <taxon>Clostridia</taxon>
        <taxon>Peptostreptococcales</taxon>
        <taxon>Tindalliaceae</taxon>
        <taxon>Tindallia</taxon>
    </lineage>
</organism>